<dbReference type="PANTHER" id="PTHR42878">
    <property type="entry name" value="TWO-COMPONENT HISTIDINE KINASE"/>
    <property type="match status" value="1"/>
</dbReference>
<name>A0A849VGW5_9GAMM</name>
<feature type="transmembrane region" description="Helical" evidence="5">
    <location>
        <begin position="12"/>
        <end position="29"/>
    </location>
</feature>
<evidence type="ECO:0000256" key="2">
    <source>
        <dbReference type="ARBA" id="ARBA00012438"/>
    </source>
</evidence>
<keyword evidence="8" id="KW-1185">Reference proteome</keyword>
<dbReference type="PANTHER" id="PTHR42878:SF14">
    <property type="entry name" value="OSMOLARITY TWO-COMPONENT SYSTEM PROTEIN SSK1"/>
    <property type="match status" value="1"/>
</dbReference>
<evidence type="ECO:0000256" key="5">
    <source>
        <dbReference type="SAM" id="Phobius"/>
    </source>
</evidence>
<dbReference type="GO" id="GO:0000156">
    <property type="term" value="F:phosphorelay response regulator activity"/>
    <property type="evidence" value="ECO:0007669"/>
    <property type="project" value="TreeGrafter"/>
</dbReference>
<dbReference type="Proteomes" id="UP000586305">
    <property type="component" value="Unassembled WGS sequence"/>
</dbReference>
<dbReference type="InterPro" id="IPR003594">
    <property type="entry name" value="HATPase_dom"/>
</dbReference>
<comment type="caution">
    <text evidence="7">The sequence shown here is derived from an EMBL/GenBank/DDBJ whole genome shotgun (WGS) entry which is preliminary data.</text>
</comment>
<dbReference type="RefSeq" id="WP_171626802.1">
    <property type="nucleotide sequence ID" value="NZ_JABBPG010000006.1"/>
</dbReference>
<organism evidence="7 8">
    <name type="scientific">Pseudoalteromonas caenipelagi</name>
    <dbReference type="NCBI Taxonomy" id="2726988"/>
    <lineage>
        <taxon>Bacteria</taxon>
        <taxon>Pseudomonadati</taxon>
        <taxon>Pseudomonadota</taxon>
        <taxon>Gammaproteobacteria</taxon>
        <taxon>Alteromonadales</taxon>
        <taxon>Pseudoalteromonadaceae</taxon>
        <taxon>Pseudoalteromonas</taxon>
    </lineage>
</organism>
<feature type="transmembrane region" description="Helical" evidence="5">
    <location>
        <begin position="147"/>
        <end position="166"/>
    </location>
</feature>
<dbReference type="Gene3D" id="3.30.565.10">
    <property type="entry name" value="Histidine kinase-like ATPase, C-terminal domain"/>
    <property type="match status" value="1"/>
</dbReference>
<dbReference type="InterPro" id="IPR005467">
    <property type="entry name" value="His_kinase_dom"/>
</dbReference>
<gene>
    <name evidence="7" type="ORF">HG263_14495</name>
</gene>
<evidence type="ECO:0000313" key="8">
    <source>
        <dbReference type="Proteomes" id="UP000586305"/>
    </source>
</evidence>
<dbReference type="GO" id="GO:0004673">
    <property type="term" value="F:protein histidine kinase activity"/>
    <property type="evidence" value="ECO:0007669"/>
    <property type="project" value="UniProtKB-EC"/>
</dbReference>
<dbReference type="InterPro" id="IPR036890">
    <property type="entry name" value="HATPase_C_sf"/>
</dbReference>
<keyword evidence="4 7" id="KW-0418">Kinase</keyword>
<keyword evidence="3" id="KW-0808">Transferase</keyword>
<dbReference type="SUPFAM" id="SSF55874">
    <property type="entry name" value="ATPase domain of HSP90 chaperone/DNA topoisomerase II/histidine kinase"/>
    <property type="match status" value="1"/>
</dbReference>
<evidence type="ECO:0000259" key="6">
    <source>
        <dbReference type="PROSITE" id="PS50109"/>
    </source>
</evidence>
<proteinExistence type="predicted"/>
<feature type="domain" description="Histidine kinase" evidence="6">
    <location>
        <begin position="262"/>
        <end position="468"/>
    </location>
</feature>
<evidence type="ECO:0000256" key="1">
    <source>
        <dbReference type="ARBA" id="ARBA00000085"/>
    </source>
</evidence>
<evidence type="ECO:0000313" key="7">
    <source>
        <dbReference type="EMBL" id="NOU51743.1"/>
    </source>
</evidence>
<dbReference type="GO" id="GO:0007234">
    <property type="term" value="P:osmosensory signaling via phosphorelay pathway"/>
    <property type="evidence" value="ECO:0007669"/>
    <property type="project" value="TreeGrafter"/>
</dbReference>
<comment type="catalytic activity">
    <reaction evidence="1">
        <text>ATP + protein L-histidine = ADP + protein N-phospho-L-histidine.</text>
        <dbReference type="EC" id="2.7.13.3"/>
    </reaction>
</comment>
<keyword evidence="5" id="KW-1133">Transmembrane helix</keyword>
<evidence type="ECO:0000256" key="3">
    <source>
        <dbReference type="ARBA" id="ARBA00022679"/>
    </source>
</evidence>
<keyword evidence="5" id="KW-0812">Transmembrane</keyword>
<dbReference type="EMBL" id="JABBPG010000006">
    <property type="protein sequence ID" value="NOU51743.1"/>
    <property type="molecule type" value="Genomic_DNA"/>
</dbReference>
<keyword evidence="5" id="KW-0472">Membrane</keyword>
<evidence type="ECO:0000256" key="4">
    <source>
        <dbReference type="ARBA" id="ARBA00022777"/>
    </source>
</evidence>
<dbReference type="PROSITE" id="PS50109">
    <property type="entry name" value="HIS_KIN"/>
    <property type="match status" value="1"/>
</dbReference>
<accession>A0A849VGW5</accession>
<protein>
    <recommendedName>
        <fullName evidence="2">histidine kinase</fullName>
        <ecNumber evidence="2">2.7.13.3</ecNumber>
    </recommendedName>
</protein>
<dbReference type="GO" id="GO:0030295">
    <property type="term" value="F:protein kinase activator activity"/>
    <property type="evidence" value="ECO:0007669"/>
    <property type="project" value="TreeGrafter"/>
</dbReference>
<dbReference type="SMART" id="SM00387">
    <property type="entry name" value="HATPase_c"/>
    <property type="match status" value="1"/>
</dbReference>
<reference evidence="7 8" key="1">
    <citation type="submission" date="2020-04" db="EMBL/GenBank/DDBJ databases">
        <title>Pseudoalteromonas caenipelagi sp. nov., isolated from a tidal flat.</title>
        <authorList>
            <person name="Park S."/>
            <person name="Yoon J.-H."/>
        </authorList>
    </citation>
    <scope>NUCLEOTIDE SEQUENCE [LARGE SCALE GENOMIC DNA]</scope>
    <source>
        <strain evidence="7 8">JBTF-M23</strain>
    </source>
</reference>
<dbReference type="InterPro" id="IPR050351">
    <property type="entry name" value="BphY/WalK/GraS-like"/>
</dbReference>
<dbReference type="EC" id="2.7.13.3" evidence="2"/>
<sequence length="481" mass="54840">MQISQSKLMFKWGLVGGGVVCIFITWLLLSSSYQNLNTEKRLNHLHNLFHNVQYTRAAAINSLEGLSVYTKALKQFRDALQENRNLLAFDDIFLAQLEKQIALLANLDSNTWLDNNKVQQQHNALLLTFSTVAADNLVATWQDDFKWWLLLLVAMILWGFLLYCLYRNLTRSIELTAQVLHNAKNSHSYKVPEHFYGHLAAEPQLIELLSFIDVLSTRLDEVHSRFIEEAQEATLGSMSQGFSKSLLQIIEHAATHQKRLTTIVNKLTNGQISEEQQVQLHNKSRQILSQLDIELANVYDLLADFEQISNFHQFDIEVEFNLKELVEAVFSRHSQALVQEQFHVSYEIPDNLQLQSAPAVFEQIYHHCISNSIKHAKCSDKVLHIVVSAMVINDYLHLYFKDDGVGIDSELLPILAEPTLNARQNFGKHGLGLSVIHHLVTDKLHGEFKIQSPAHGGACIHIVLEKTRFELASPCRKAKVH</sequence>
<dbReference type="AlphaFoldDB" id="A0A849VGW5"/>
<dbReference type="Pfam" id="PF02518">
    <property type="entry name" value="HATPase_c"/>
    <property type="match status" value="1"/>
</dbReference>